<evidence type="ECO:0000313" key="4">
    <source>
        <dbReference type="Proteomes" id="UP001175271"/>
    </source>
</evidence>
<gene>
    <name evidence="3" type="ORF">QR680_010544</name>
</gene>
<dbReference type="Proteomes" id="UP001175271">
    <property type="component" value="Unassembled WGS sequence"/>
</dbReference>
<organism evidence="3 4">
    <name type="scientific">Steinernema hermaphroditum</name>
    <dbReference type="NCBI Taxonomy" id="289476"/>
    <lineage>
        <taxon>Eukaryota</taxon>
        <taxon>Metazoa</taxon>
        <taxon>Ecdysozoa</taxon>
        <taxon>Nematoda</taxon>
        <taxon>Chromadorea</taxon>
        <taxon>Rhabditida</taxon>
        <taxon>Tylenchina</taxon>
        <taxon>Panagrolaimomorpha</taxon>
        <taxon>Strongyloidoidea</taxon>
        <taxon>Steinernematidae</taxon>
        <taxon>Steinernema</taxon>
    </lineage>
</organism>
<dbReference type="AlphaFoldDB" id="A0AA39MC05"/>
<name>A0AA39MC05_9BILA</name>
<accession>A0AA39MC05</accession>
<feature type="coiled-coil region" evidence="1">
    <location>
        <begin position="18"/>
        <end position="55"/>
    </location>
</feature>
<sequence>MAFGQRNALRTLGQLNELEKKKRLLAKITKLKAQQQEAIEKRQKIEVESEALMEERQKVVKTYLRLKELQQTKYKVELKNAAKRRSSDVLHGSEEAQTRLGSNKKKRRM</sequence>
<feature type="region of interest" description="Disordered" evidence="2">
    <location>
        <begin position="80"/>
        <end position="109"/>
    </location>
</feature>
<feature type="compositionally biased region" description="Basic and acidic residues" evidence="2">
    <location>
        <begin position="80"/>
        <end position="97"/>
    </location>
</feature>
<evidence type="ECO:0000313" key="3">
    <source>
        <dbReference type="EMBL" id="KAK0428015.1"/>
    </source>
</evidence>
<evidence type="ECO:0000256" key="2">
    <source>
        <dbReference type="SAM" id="MobiDB-lite"/>
    </source>
</evidence>
<comment type="caution">
    <text evidence="3">The sequence shown here is derived from an EMBL/GenBank/DDBJ whole genome shotgun (WGS) entry which is preliminary data.</text>
</comment>
<keyword evidence="1" id="KW-0175">Coiled coil</keyword>
<keyword evidence="4" id="KW-1185">Reference proteome</keyword>
<protein>
    <submittedName>
        <fullName evidence="3">Uncharacterized protein</fullName>
    </submittedName>
</protein>
<proteinExistence type="predicted"/>
<dbReference type="EMBL" id="JAUCMV010000001">
    <property type="protein sequence ID" value="KAK0428015.1"/>
    <property type="molecule type" value="Genomic_DNA"/>
</dbReference>
<reference evidence="3" key="1">
    <citation type="submission" date="2023-06" db="EMBL/GenBank/DDBJ databases">
        <title>Genomic analysis of the entomopathogenic nematode Steinernema hermaphroditum.</title>
        <authorList>
            <person name="Schwarz E.M."/>
            <person name="Heppert J.K."/>
            <person name="Baniya A."/>
            <person name="Schwartz H.T."/>
            <person name="Tan C.-H."/>
            <person name="Antoshechkin I."/>
            <person name="Sternberg P.W."/>
            <person name="Goodrich-Blair H."/>
            <person name="Dillman A.R."/>
        </authorList>
    </citation>
    <scope>NUCLEOTIDE SEQUENCE</scope>
    <source>
        <strain evidence="3">PS9179</strain>
        <tissue evidence="3">Whole animal</tissue>
    </source>
</reference>
<evidence type="ECO:0000256" key="1">
    <source>
        <dbReference type="SAM" id="Coils"/>
    </source>
</evidence>